<proteinExistence type="predicted"/>
<feature type="non-terminal residue" evidence="2">
    <location>
        <position position="1"/>
    </location>
</feature>
<evidence type="ECO:0000313" key="3">
    <source>
        <dbReference type="Proteomes" id="UP001162483"/>
    </source>
</evidence>
<gene>
    <name evidence="2" type="ORF">SPARVUS_LOCUS13063351</name>
</gene>
<evidence type="ECO:0000313" key="2">
    <source>
        <dbReference type="EMBL" id="CAI9602018.1"/>
    </source>
</evidence>
<sequence>TLGTVQSGKYRSPGNRQTQTCPSDCQIEKHNSSLQRTCLYTTASAHCVLQHALTRSVLFRVASTLL</sequence>
<organism evidence="2 3">
    <name type="scientific">Staurois parvus</name>
    <dbReference type="NCBI Taxonomy" id="386267"/>
    <lineage>
        <taxon>Eukaryota</taxon>
        <taxon>Metazoa</taxon>
        <taxon>Chordata</taxon>
        <taxon>Craniata</taxon>
        <taxon>Vertebrata</taxon>
        <taxon>Euteleostomi</taxon>
        <taxon>Amphibia</taxon>
        <taxon>Batrachia</taxon>
        <taxon>Anura</taxon>
        <taxon>Neobatrachia</taxon>
        <taxon>Ranoidea</taxon>
        <taxon>Ranidae</taxon>
        <taxon>Staurois</taxon>
    </lineage>
</organism>
<reference evidence="2" key="1">
    <citation type="submission" date="2023-05" db="EMBL/GenBank/DDBJ databases">
        <authorList>
            <person name="Stuckert A."/>
        </authorList>
    </citation>
    <scope>NUCLEOTIDE SEQUENCE</scope>
</reference>
<evidence type="ECO:0000256" key="1">
    <source>
        <dbReference type="SAM" id="MobiDB-lite"/>
    </source>
</evidence>
<name>A0ABN9G001_9NEOB</name>
<feature type="region of interest" description="Disordered" evidence="1">
    <location>
        <begin position="1"/>
        <end position="22"/>
    </location>
</feature>
<accession>A0ABN9G001</accession>
<keyword evidence="3" id="KW-1185">Reference proteome</keyword>
<dbReference type="EMBL" id="CATNWA010017638">
    <property type="protein sequence ID" value="CAI9602018.1"/>
    <property type="molecule type" value="Genomic_DNA"/>
</dbReference>
<dbReference type="Proteomes" id="UP001162483">
    <property type="component" value="Unassembled WGS sequence"/>
</dbReference>
<protein>
    <submittedName>
        <fullName evidence="2">Uncharacterized protein</fullName>
    </submittedName>
</protein>
<comment type="caution">
    <text evidence="2">The sequence shown here is derived from an EMBL/GenBank/DDBJ whole genome shotgun (WGS) entry which is preliminary data.</text>
</comment>